<dbReference type="PANTHER" id="PTHR43080:SF2">
    <property type="entry name" value="CBS DOMAIN-CONTAINING PROTEIN"/>
    <property type="match status" value="1"/>
</dbReference>
<dbReference type="SMART" id="SM00116">
    <property type="entry name" value="CBS"/>
    <property type="match status" value="2"/>
</dbReference>
<dbReference type="AlphaFoldDB" id="A0A8J6TVP2"/>
<evidence type="ECO:0000313" key="5">
    <source>
        <dbReference type="Proteomes" id="UP000654401"/>
    </source>
</evidence>
<dbReference type="Proteomes" id="UP000654401">
    <property type="component" value="Unassembled WGS sequence"/>
</dbReference>
<reference evidence="4 5" key="1">
    <citation type="submission" date="2020-08" db="EMBL/GenBank/DDBJ databases">
        <title>Bridging the membrane lipid divide: bacteria of the FCB group superphylum have the potential to synthesize archaeal ether lipids.</title>
        <authorList>
            <person name="Villanueva L."/>
            <person name="Von Meijenfeldt F.A.B."/>
            <person name="Westbye A.B."/>
            <person name="Yadav S."/>
            <person name="Hopmans E.C."/>
            <person name="Dutilh B.E."/>
            <person name="Sinninghe Damste J.S."/>
        </authorList>
    </citation>
    <scope>NUCLEOTIDE SEQUENCE [LARGE SCALE GENOMIC DNA]</scope>
    <source>
        <strain evidence="4">NIOZ-UU100</strain>
    </source>
</reference>
<evidence type="ECO:0000256" key="1">
    <source>
        <dbReference type="ARBA" id="ARBA00023122"/>
    </source>
</evidence>
<protein>
    <submittedName>
        <fullName evidence="4">CBS domain-containing protein</fullName>
    </submittedName>
</protein>
<dbReference type="CDD" id="cd04586">
    <property type="entry name" value="CBS_pair_BON_assoc"/>
    <property type="match status" value="1"/>
</dbReference>
<dbReference type="InterPro" id="IPR046342">
    <property type="entry name" value="CBS_dom_sf"/>
</dbReference>
<dbReference type="PROSITE" id="PS51371">
    <property type="entry name" value="CBS"/>
    <property type="match status" value="2"/>
</dbReference>
<evidence type="ECO:0000259" key="3">
    <source>
        <dbReference type="PROSITE" id="PS51371"/>
    </source>
</evidence>
<feature type="domain" description="CBS" evidence="3">
    <location>
        <begin position="7"/>
        <end position="63"/>
    </location>
</feature>
<dbReference type="SUPFAM" id="SSF54631">
    <property type="entry name" value="CBS-domain pair"/>
    <property type="match status" value="1"/>
</dbReference>
<feature type="domain" description="CBS" evidence="3">
    <location>
        <begin position="92"/>
        <end position="149"/>
    </location>
</feature>
<gene>
    <name evidence="4" type="ORF">H8D24_02205</name>
</gene>
<dbReference type="InterPro" id="IPR051257">
    <property type="entry name" value="Diverse_CBS-Domain"/>
</dbReference>
<dbReference type="Gene3D" id="3.10.580.10">
    <property type="entry name" value="CBS-domain"/>
    <property type="match status" value="1"/>
</dbReference>
<evidence type="ECO:0000313" key="4">
    <source>
        <dbReference type="EMBL" id="MBC8519210.1"/>
    </source>
</evidence>
<organism evidence="4 5">
    <name type="scientific">Candidatus Thiopontia autotrophica</name>
    <dbReference type="NCBI Taxonomy" id="2841688"/>
    <lineage>
        <taxon>Bacteria</taxon>
        <taxon>Pseudomonadati</taxon>
        <taxon>Pseudomonadota</taxon>
        <taxon>Gammaproteobacteria</taxon>
        <taxon>Candidatus Thiopontia</taxon>
    </lineage>
</organism>
<proteinExistence type="predicted"/>
<dbReference type="InterPro" id="IPR000644">
    <property type="entry name" value="CBS_dom"/>
</dbReference>
<dbReference type="Pfam" id="PF00571">
    <property type="entry name" value="CBS"/>
    <property type="match status" value="2"/>
</dbReference>
<accession>A0A8J6TVP2</accession>
<keyword evidence="1 2" id="KW-0129">CBS domain</keyword>
<dbReference type="PANTHER" id="PTHR43080">
    <property type="entry name" value="CBS DOMAIN-CONTAINING PROTEIN CBSX3, MITOCHONDRIAL"/>
    <property type="match status" value="1"/>
</dbReference>
<sequence length="153" mass="17194">MLVKDIMTRHIRTVQPDTPMREVVSAMTLYRVSGLPVLDDDEKLIGFIAEKDVLHHMFPSLEEVMDQGQTINFEDMEMEYSQVLGLKVSDLMTTGVIGVTEDMPILKATSVMVRHRFRRIPVIDGDKLLGMMSLGDVHKAIFKESIADACATV</sequence>
<comment type="caution">
    <text evidence="4">The sequence shown here is derived from an EMBL/GenBank/DDBJ whole genome shotgun (WGS) entry which is preliminary data.</text>
</comment>
<name>A0A8J6TVP2_9GAMM</name>
<evidence type="ECO:0000256" key="2">
    <source>
        <dbReference type="PROSITE-ProRule" id="PRU00703"/>
    </source>
</evidence>
<dbReference type="EMBL" id="JACNFK010000018">
    <property type="protein sequence ID" value="MBC8519210.1"/>
    <property type="molecule type" value="Genomic_DNA"/>
</dbReference>